<feature type="domain" description="AAA" evidence="1">
    <location>
        <begin position="5"/>
        <end position="180"/>
    </location>
</feature>
<dbReference type="Proteomes" id="UP000030982">
    <property type="component" value="Unassembled WGS sequence"/>
</dbReference>
<gene>
    <name evidence="2" type="ORF">LK10_04355</name>
</gene>
<dbReference type="PANTHER" id="PTHR13696:SF99">
    <property type="entry name" value="COBYRINIC ACID AC-DIAMIDE SYNTHASE"/>
    <property type="match status" value="1"/>
</dbReference>
<dbReference type="AlphaFoldDB" id="A0A0B2ARS7"/>
<dbReference type="SUPFAM" id="SSF52540">
    <property type="entry name" value="P-loop containing nucleoside triphosphate hydrolases"/>
    <property type="match status" value="1"/>
</dbReference>
<dbReference type="PANTHER" id="PTHR13696">
    <property type="entry name" value="P-LOOP CONTAINING NUCLEOSIDE TRIPHOSPHATE HYDROLASE"/>
    <property type="match status" value="1"/>
</dbReference>
<dbReference type="OrthoDB" id="4537985at2"/>
<sequence>MAPTITAVGNRKGGVGKSSMTGAIAWSLAMRGYQVLTLDMDPQGNLSRWLLDEVPDRTMFDVLYADQPGILGEAAVPSLFPGVWIVPAEESLGRIEVEALVAPEMRLKTAAHGSESFEGFDAVLIDMPPALGRLTLNGLIAADKVIAVTSPEAFAVQGLVAFLETVEHVRGRPHLNPDLQLEGVLVNQFDGTGEHTYQLDQIREAYGDKLLSPIVPKRTAMRDAVSAQVPLTKVGTRGAAVLQEALTELVSNVWKVN</sequence>
<dbReference type="Pfam" id="PF13614">
    <property type="entry name" value="AAA_31"/>
    <property type="match status" value="1"/>
</dbReference>
<dbReference type="CDD" id="cd02042">
    <property type="entry name" value="ParAB_family"/>
    <property type="match status" value="1"/>
</dbReference>
<dbReference type="InterPro" id="IPR027417">
    <property type="entry name" value="P-loop_NTPase"/>
</dbReference>
<dbReference type="STRING" id="1338436.LK10_04355"/>
<dbReference type="RefSeq" id="WP_043120462.1">
    <property type="nucleotide sequence ID" value="NZ_JTDL01000062.1"/>
</dbReference>
<accession>A0A0B2ARS7</accession>
<evidence type="ECO:0000259" key="1">
    <source>
        <dbReference type="Pfam" id="PF13614"/>
    </source>
</evidence>
<organism evidence="2 3">
    <name type="scientific">Sinomonas humi</name>
    <dbReference type="NCBI Taxonomy" id="1338436"/>
    <lineage>
        <taxon>Bacteria</taxon>
        <taxon>Bacillati</taxon>
        <taxon>Actinomycetota</taxon>
        <taxon>Actinomycetes</taxon>
        <taxon>Micrococcales</taxon>
        <taxon>Micrococcaceae</taxon>
        <taxon>Sinomonas</taxon>
    </lineage>
</organism>
<dbReference type="Gene3D" id="3.40.50.300">
    <property type="entry name" value="P-loop containing nucleotide triphosphate hydrolases"/>
    <property type="match status" value="1"/>
</dbReference>
<name>A0A0B2ARS7_9MICC</name>
<comment type="caution">
    <text evidence="2">The sequence shown here is derived from an EMBL/GenBank/DDBJ whole genome shotgun (WGS) entry which is preliminary data.</text>
</comment>
<dbReference type="EMBL" id="JTDL01000062">
    <property type="protein sequence ID" value="KHL04659.1"/>
    <property type="molecule type" value="Genomic_DNA"/>
</dbReference>
<dbReference type="InterPro" id="IPR025669">
    <property type="entry name" value="AAA_dom"/>
</dbReference>
<dbReference type="InterPro" id="IPR050678">
    <property type="entry name" value="DNA_Partitioning_ATPase"/>
</dbReference>
<keyword evidence="3" id="KW-1185">Reference proteome</keyword>
<evidence type="ECO:0000313" key="3">
    <source>
        <dbReference type="Proteomes" id="UP000030982"/>
    </source>
</evidence>
<evidence type="ECO:0000313" key="2">
    <source>
        <dbReference type="EMBL" id="KHL04659.1"/>
    </source>
</evidence>
<proteinExistence type="predicted"/>
<reference evidence="2 3" key="1">
    <citation type="submission" date="2014-09" db="EMBL/GenBank/DDBJ databases">
        <title>Genome sequence of Sinomonas sp. MUSC 117.</title>
        <authorList>
            <person name="Lee L.-H."/>
        </authorList>
    </citation>
    <scope>NUCLEOTIDE SEQUENCE [LARGE SCALE GENOMIC DNA]</scope>
    <source>
        <strain evidence="2 3">MUSC 117</strain>
    </source>
</reference>
<protein>
    <recommendedName>
        <fullName evidence="1">AAA domain-containing protein</fullName>
    </recommendedName>
</protein>